<dbReference type="AlphaFoldDB" id="A0A5Q2N1B4"/>
<evidence type="ECO:0000313" key="1">
    <source>
        <dbReference type="EMBL" id="QGG49164.1"/>
    </source>
</evidence>
<dbReference type="OrthoDB" id="1683515at2"/>
<protein>
    <recommendedName>
        <fullName evidence="3">RNA-binding protein</fullName>
    </recommendedName>
</protein>
<accession>A0A5Q2N1B4</accession>
<gene>
    <name evidence="1" type="ORF">FTV88_3089</name>
</gene>
<evidence type="ECO:0000313" key="2">
    <source>
        <dbReference type="Proteomes" id="UP000366051"/>
    </source>
</evidence>
<dbReference type="SUPFAM" id="SSF50104">
    <property type="entry name" value="Translation proteins SH3-like domain"/>
    <property type="match status" value="1"/>
</dbReference>
<keyword evidence="2" id="KW-1185">Reference proteome</keyword>
<dbReference type="RefSeq" id="WP_153726197.1">
    <property type="nucleotide sequence ID" value="NZ_CP045875.1"/>
</dbReference>
<proteinExistence type="predicted"/>
<sequence>MEATEVVLGQLVRSISGRDGNRYFLVLKALDQKHVLIADGLYRKVENPKKKKLKHLLLIDSVAEEIGEMLHKGKTPTNAQAASAVQRMLETLELGSSN</sequence>
<dbReference type="KEGG" id="hcv:FTV88_3089"/>
<dbReference type="Proteomes" id="UP000366051">
    <property type="component" value="Chromosome"/>
</dbReference>
<organism evidence="1 2">
    <name type="scientific">Heliorestis convoluta</name>
    <dbReference type="NCBI Taxonomy" id="356322"/>
    <lineage>
        <taxon>Bacteria</taxon>
        <taxon>Bacillati</taxon>
        <taxon>Bacillota</taxon>
        <taxon>Clostridia</taxon>
        <taxon>Eubacteriales</taxon>
        <taxon>Heliobacteriaceae</taxon>
        <taxon>Heliorestis</taxon>
    </lineage>
</organism>
<dbReference type="InterPro" id="IPR008991">
    <property type="entry name" value="Translation_prot_SH3-like_sf"/>
</dbReference>
<evidence type="ECO:0008006" key="3">
    <source>
        <dbReference type="Google" id="ProtNLM"/>
    </source>
</evidence>
<dbReference type="EMBL" id="CP045875">
    <property type="protein sequence ID" value="QGG49164.1"/>
    <property type="molecule type" value="Genomic_DNA"/>
</dbReference>
<name>A0A5Q2N1B4_9FIRM</name>
<reference evidence="2" key="1">
    <citation type="submission" date="2019-11" db="EMBL/GenBank/DDBJ databases">
        <title>Genome sequence of Heliorestis convoluta strain HH, an alkaliphilic and minimalistic phototrophic bacterium from a soda lake in Egypt.</title>
        <authorList>
            <person name="Dewey E.D."/>
            <person name="Stokes L.M."/>
            <person name="Burchell B.M."/>
            <person name="Shaffer K.N."/>
            <person name="Huntington A.M."/>
            <person name="Baker J.M."/>
            <person name="Nadendla S."/>
            <person name="Giglio M.G."/>
            <person name="Touchman J.W."/>
            <person name="Blankenship R.E."/>
            <person name="Madigan M.T."/>
            <person name="Sattley W.M."/>
        </authorList>
    </citation>
    <scope>NUCLEOTIDE SEQUENCE [LARGE SCALE GENOMIC DNA]</scope>
    <source>
        <strain evidence="2">HH</strain>
    </source>
</reference>